<sequence length="233" mass="26699">MGSKRLEKLKEQEINALNCCNKILVQSNKDKVLLTEEGISEEKILVISPYYHNMSDIMRNSNKKDILFWGAMYRPENYKAAIWFIKNVMPLLSSEDVRFVVAGNKPPEELKKLENDKVIVTGFVEDERELFEKSMCFVSPLLTGAGIKVKIIEAFSAGIPILTNSIGIEGIPATNKYNYIHCETAKQYADAIKKIQNGEIKEQRLLKNQKEFMKNHFDLDTALNEYVEMIKTL</sequence>
<protein>
    <submittedName>
        <fullName evidence="2">Glycosyl transferases group 1</fullName>
    </submittedName>
</protein>
<dbReference type="PANTHER" id="PTHR46401:SF2">
    <property type="entry name" value="GLYCOSYLTRANSFERASE WBBK-RELATED"/>
    <property type="match status" value="1"/>
</dbReference>
<dbReference type="PANTHER" id="PTHR46401">
    <property type="entry name" value="GLYCOSYLTRANSFERASE WBBK-RELATED"/>
    <property type="match status" value="1"/>
</dbReference>
<dbReference type="AlphaFoldDB" id="A0A564UF96"/>
<dbReference type="Proteomes" id="UP000363661">
    <property type="component" value="Unassembled WGS sequence"/>
</dbReference>
<organism evidence="2 3">
    <name type="scientific">[Ruminococcus] torques</name>
    <dbReference type="NCBI Taxonomy" id="33039"/>
    <lineage>
        <taxon>Bacteria</taxon>
        <taxon>Bacillati</taxon>
        <taxon>Bacillota</taxon>
        <taxon>Clostridia</taxon>
        <taxon>Lachnospirales</taxon>
        <taxon>Lachnospiraceae</taxon>
        <taxon>Mediterraneibacter</taxon>
    </lineage>
</organism>
<dbReference type="EMBL" id="CABHNA010000080">
    <property type="protein sequence ID" value="VUX18205.1"/>
    <property type="molecule type" value="Genomic_DNA"/>
</dbReference>
<evidence type="ECO:0000256" key="1">
    <source>
        <dbReference type="ARBA" id="ARBA00022679"/>
    </source>
</evidence>
<name>A0A564UF96_9FIRM</name>
<dbReference type="SUPFAM" id="SSF53756">
    <property type="entry name" value="UDP-Glycosyltransferase/glycogen phosphorylase"/>
    <property type="match status" value="1"/>
</dbReference>
<dbReference type="Pfam" id="PF13692">
    <property type="entry name" value="Glyco_trans_1_4"/>
    <property type="match status" value="1"/>
</dbReference>
<evidence type="ECO:0000313" key="2">
    <source>
        <dbReference type="EMBL" id="VUX18205.1"/>
    </source>
</evidence>
<evidence type="ECO:0000313" key="3">
    <source>
        <dbReference type="Proteomes" id="UP000363661"/>
    </source>
</evidence>
<accession>A0A564UF96</accession>
<dbReference type="GO" id="GO:0016757">
    <property type="term" value="F:glycosyltransferase activity"/>
    <property type="evidence" value="ECO:0007669"/>
    <property type="project" value="TreeGrafter"/>
</dbReference>
<proteinExistence type="predicted"/>
<reference evidence="2 3" key="1">
    <citation type="submission" date="2019-07" db="EMBL/GenBank/DDBJ databases">
        <authorList>
            <person name="Hibberd C M."/>
            <person name="Gehrig L. J."/>
            <person name="Chang H.-W."/>
            <person name="Venkatesh S."/>
        </authorList>
    </citation>
    <scope>NUCLEOTIDE SEQUENCE [LARGE SCALE GENOMIC DNA]</scope>
    <source>
        <strain evidence="2">Ruminococcus_torques_SSTS_Bg7063</strain>
    </source>
</reference>
<keyword evidence="1 2" id="KW-0808">Transferase</keyword>
<gene>
    <name evidence="2" type="ORF">RTSSTS7063_02391</name>
</gene>
<keyword evidence="3" id="KW-1185">Reference proteome</keyword>
<dbReference type="Gene3D" id="3.40.50.2000">
    <property type="entry name" value="Glycogen Phosphorylase B"/>
    <property type="match status" value="1"/>
</dbReference>